<dbReference type="PANTHER" id="PTHR43673">
    <property type="entry name" value="NAD(P)H NITROREDUCTASE YDGI-RELATED"/>
    <property type="match status" value="1"/>
</dbReference>
<dbReference type="EMBL" id="FNCQ01000002">
    <property type="protein sequence ID" value="SDG30747.1"/>
    <property type="molecule type" value="Genomic_DNA"/>
</dbReference>
<evidence type="ECO:0000313" key="5">
    <source>
        <dbReference type="EMBL" id="SDG30747.1"/>
    </source>
</evidence>
<feature type="chain" id="PRO_5011563144" evidence="3">
    <location>
        <begin position="21"/>
        <end position="201"/>
    </location>
</feature>
<dbReference type="Gene3D" id="3.40.109.10">
    <property type="entry name" value="NADH Oxidase"/>
    <property type="match status" value="2"/>
</dbReference>
<dbReference type="SUPFAM" id="SSF55469">
    <property type="entry name" value="FMN-dependent nitroreductase-like"/>
    <property type="match status" value="1"/>
</dbReference>
<comment type="similarity">
    <text evidence="1">Belongs to the nitroreductase family.</text>
</comment>
<dbReference type="CDD" id="cd02062">
    <property type="entry name" value="Nitro_FMN_reductase"/>
    <property type="match status" value="1"/>
</dbReference>
<keyword evidence="6" id="KW-1185">Reference proteome</keyword>
<feature type="signal peptide" evidence="3">
    <location>
        <begin position="1"/>
        <end position="20"/>
    </location>
</feature>
<reference evidence="6" key="1">
    <citation type="submission" date="2016-10" db="EMBL/GenBank/DDBJ databases">
        <authorList>
            <person name="Varghese N."/>
            <person name="Submissions S."/>
        </authorList>
    </citation>
    <scope>NUCLEOTIDE SEQUENCE [LARGE SCALE GENOMIC DNA]</scope>
    <source>
        <strain evidence="6">BP1-148</strain>
    </source>
</reference>
<name>A0A1G7T5U7_9BACT</name>
<protein>
    <submittedName>
        <fullName evidence="5">Nitroreductase</fullName>
    </submittedName>
</protein>
<dbReference type="GO" id="GO:0016491">
    <property type="term" value="F:oxidoreductase activity"/>
    <property type="evidence" value="ECO:0007669"/>
    <property type="project" value="UniProtKB-KW"/>
</dbReference>
<proteinExistence type="inferred from homology"/>
<keyword evidence="3" id="KW-0732">Signal</keyword>
<dbReference type="PANTHER" id="PTHR43673:SF10">
    <property type="entry name" value="NADH DEHYDROGENASE_NAD(P)H NITROREDUCTASE XCC3605-RELATED"/>
    <property type="match status" value="1"/>
</dbReference>
<gene>
    <name evidence="5" type="ORF">SAMN04487901_102142</name>
</gene>
<organism evidence="5 6">
    <name type="scientific">Prevotella communis</name>
    <dbReference type="NCBI Taxonomy" id="2913614"/>
    <lineage>
        <taxon>Bacteria</taxon>
        <taxon>Pseudomonadati</taxon>
        <taxon>Bacteroidota</taxon>
        <taxon>Bacteroidia</taxon>
        <taxon>Bacteroidales</taxon>
        <taxon>Prevotellaceae</taxon>
        <taxon>Prevotella</taxon>
    </lineage>
</organism>
<dbReference type="Proteomes" id="UP000198779">
    <property type="component" value="Unassembled WGS sequence"/>
</dbReference>
<evidence type="ECO:0000313" key="6">
    <source>
        <dbReference type="Proteomes" id="UP000198779"/>
    </source>
</evidence>
<feature type="domain" description="Nitroreductase" evidence="4">
    <location>
        <begin position="33"/>
        <end position="181"/>
    </location>
</feature>
<sequence length="201" mass="22521">MRKEILLTAFAALLMQPLVAQEKKSPSFDEVLTTRRSIRSYDATKKISEQEVRTLMEAVQEAPSWANQQPSKYYVAMTPEKLAAVQELIGGNKRNVQGAPVLIVSTFERGKSGFFQGNPANEVGDGWGAYDNGLSNCYLIMQARAMGFDTLIMGMRDANKLRSLFNIPENEAIMAVIALGYRKNQPVLPRHKQLDDVVKFY</sequence>
<evidence type="ECO:0000256" key="1">
    <source>
        <dbReference type="ARBA" id="ARBA00007118"/>
    </source>
</evidence>
<dbReference type="InterPro" id="IPR029479">
    <property type="entry name" value="Nitroreductase"/>
</dbReference>
<dbReference type="AlphaFoldDB" id="A0A1G7T5U7"/>
<accession>A0A1G7T5U7</accession>
<evidence type="ECO:0000256" key="2">
    <source>
        <dbReference type="ARBA" id="ARBA00023002"/>
    </source>
</evidence>
<dbReference type="STRING" id="645274.SAMN04487901_102142"/>
<dbReference type="InterPro" id="IPR000415">
    <property type="entry name" value="Nitroreductase-like"/>
</dbReference>
<dbReference type="Pfam" id="PF00881">
    <property type="entry name" value="Nitroreductase"/>
    <property type="match status" value="1"/>
</dbReference>
<keyword evidence="2" id="KW-0560">Oxidoreductase</keyword>
<evidence type="ECO:0000259" key="4">
    <source>
        <dbReference type="Pfam" id="PF00881"/>
    </source>
</evidence>
<evidence type="ECO:0000256" key="3">
    <source>
        <dbReference type="SAM" id="SignalP"/>
    </source>
</evidence>
<dbReference type="RefSeq" id="WP_091814629.1">
    <property type="nucleotide sequence ID" value="NZ_CP091790.1"/>
</dbReference>